<dbReference type="Gene3D" id="3.40.50.1820">
    <property type="entry name" value="alpha/beta hydrolase"/>
    <property type="match status" value="1"/>
</dbReference>
<dbReference type="RefSeq" id="XP_026747782.1">
    <property type="nucleotide sequence ID" value="XM_026891981.1"/>
</dbReference>
<sequence length="534" mass="59187">MKSLVLIPLIITSIAARQPRVDPLVTTPKGQIRGLQAEDGDYDIFLGIPYAVVDEQDPFGPATLHPGFDTTFEAYDGGVSCLQASYGGNLIGTIHCLQLDIHVPRSAGSSHTLPVLVNIHGGGFVTGGKGDQSPIFLIKHDVIIVNINYRLGVYGFMCASGNKFKNQGLKDQVLAMQWIKQVIGSFGGDVNRITVMGHSAGAMSIDLQLLVNEDFANKAILMSGVALSTWVIAPETNDIPIDIATELGYTGSDVKEAIEFLSDQSPEDVVQAAEKLGIMTSEDGHPLTTPCVETAEEGALLTDYPVNLQPKVKGMDIMIGHTNKEVMFVYPKPENTDYYRNYDFKTELASEFSEVLDVETVRQFYIGDEDVNENLQDEILDFGSDVAFVYPVQRSIEKYLNAGASSVYSYSFSYEGQRNILKVIMDLQSPGACHGDDLGYLFQFHELEGQEIVEEDQNMIDVMTRMWTDFVKHGNPTPGSNQPFSWDPITDLSWRPYLSIGRPVEPKSRVFHDRMAFWDLYYELHGDKIHGVRA</sequence>
<feature type="domain" description="Carboxylesterase type B" evidence="7">
    <location>
        <begin position="22"/>
        <end position="518"/>
    </location>
</feature>
<dbReference type="PANTHER" id="PTHR43142:SF1">
    <property type="entry name" value="CARBOXYLIC ESTER HYDROLASE"/>
    <property type="match status" value="1"/>
</dbReference>
<evidence type="ECO:0000313" key="9">
    <source>
        <dbReference type="RefSeq" id="XP_026747782.1"/>
    </source>
</evidence>
<evidence type="ECO:0000256" key="4">
    <source>
        <dbReference type="ARBA" id="ARBA00023157"/>
    </source>
</evidence>
<evidence type="ECO:0000256" key="2">
    <source>
        <dbReference type="ARBA" id="ARBA00022487"/>
    </source>
</evidence>
<keyword evidence="3 6" id="KW-0378">Hydrolase</keyword>
<evidence type="ECO:0000256" key="6">
    <source>
        <dbReference type="RuleBase" id="RU361235"/>
    </source>
</evidence>
<feature type="signal peptide" evidence="6">
    <location>
        <begin position="1"/>
        <end position="16"/>
    </location>
</feature>
<accession>A0A7E5X5M0</accession>
<keyword evidence="5" id="KW-0325">Glycoprotein</keyword>
<comment type="similarity">
    <text evidence="1 6">Belongs to the type-B carboxylesterase/lipase family.</text>
</comment>
<dbReference type="KEGG" id="tnl:113508836"/>
<keyword evidence="8" id="KW-1185">Reference proteome</keyword>
<name>A0A7E5X5M0_TRINI</name>
<keyword evidence="6" id="KW-0732">Signal</keyword>
<proteinExistence type="inferred from homology"/>
<dbReference type="InterPro" id="IPR002018">
    <property type="entry name" value="CarbesteraseB"/>
</dbReference>
<dbReference type="EC" id="3.1.1.-" evidence="6"/>
<dbReference type="Pfam" id="PF00135">
    <property type="entry name" value="COesterase"/>
    <property type="match status" value="1"/>
</dbReference>
<reference evidence="9" key="1">
    <citation type="submission" date="2025-08" db="UniProtKB">
        <authorList>
            <consortium name="RefSeq"/>
        </authorList>
    </citation>
    <scope>IDENTIFICATION</scope>
</reference>
<evidence type="ECO:0000256" key="5">
    <source>
        <dbReference type="ARBA" id="ARBA00023180"/>
    </source>
</evidence>
<dbReference type="InParanoid" id="A0A7E5X5M0"/>
<keyword evidence="2" id="KW-0719">Serine esterase</keyword>
<dbReference type="Proteomes" id="UP000322000">
    <property type="component" value="Chromosome 3"/>
</dbReference>
<dbReference type="InterPro" id="IPR019826">
    <property type="entry name" value="Carboxylesterase_B_AS"/>
</dbReference>
<dbReference type="OrthoDB" id="19653at2759"/>
<dbReference type="PANTHER" id="PTHR43142">
    <property type="entry name" value="CARBOXYLIC ESTER HYDROLASE"/>
    <property type="match status" value="1"/>
</dbReference>
<dbReference type="InterPro" id="IPR029058">
    <property type="entry name" value="AB_hydrolase_fold"/>
</dbReference>
<dbReference type="GO" id="GO:0052689">
    <property type="term" value="F:carboxylic ester hydrolase activity"/>
    <property type="evidence" value="ECO:0007669"/>
    <property type="project" value="UniProtKB-KW"/>
</dbReference>
<dbReference type="PROSITE" id="PS00122">
    <property type="entry name" value="CARBOXYLESTERASE_B_1"/>
    <property type="match status" value="1"/>
</dbReference>
<keyword evidence="4" id="KW-1015">Disulfide bond</keyword>
<dbReference type="SUPFAM" id="SSF53474">
    <property type="entry name" value="alpha/beta-Hydrolases"/>
    <property type="match status" value="1"/>
</dbReference>
<dbReference type="AlphaFoldDB" id="A0A7E5X5M0"/>
<dbReference type="GeneID" id="113508836"/>
<evidence type="ECO:0000259" key="7">
    <source>
        <dbReference type="Pfam" id="PF00135"/>
    </source>
</evidence>
<evidence type="ECO:0000256" key="3">
    <source>
        <dbReference type="ARBA" id="ARBA00022801"/>
    </source>
</evidence>
<organism evidence="8 9">
    <name type="scientific">Trichoplusia ni</name>
    <name type="common">Cabbage looper</name>
    <dbReference type="NCBI Taxonomy" id="7111"/>
    <lineage>
        <taxon>Eukaryota</taxon>
        <taxon>Metazoa</taxon>
        <taxon>Ecdysozoa</taxon>
        <taxon>Arthropoda</taxon>
        <taxon>Hexapoda</taxon>
        <taxon>Insecta</taxon>
        <taxon>Pterygota</taxon>
        <taxon>Neoptera</taxon>
        <taxon>Endopterygota</taxon>
        <taxon>Lepidoptera</taxon>
        <taxon>Glossata</taxon>
        <taxon>Ditrysia</taxon>
        <taxon>Noctuoidea</taxon>
        <taxon>Noctuidae</taxon>
        <taxon>Plusiinae</taxon>
        <taxon>Trichoplusia</taxon>
    </lineage>
</organism>
<evidence type="ECO:0000256" key="1">
    <source>
        <dbReference type="ARBA" id="ARBA00005964"/>
    </source>
</evidence>
<evidence type="ECO:0000313" key="8">
    <source>
        <dbReference type="Proteomes" id="UP000322000"/>
    </source>
</evidence>
<protein>
    <recommendedName>
        <fullName evidence="6">Carboxylic ester hydrolase</fullName>
        <ecNumber evidence="6">3.1.1.-</ecNumber>
    </recommendedName>
</protein>
<gene>
    <name evidence="9" type="primary">LOC113508836</name>
</gene>
<feature type="chain" id="PRO_5029036338" description="Carboxylic ester hydrolase" evidence="6">
    <location>
        <begin position="17"/>
        <end position="534"/>
    </location>
</feature>